<evidence type="ECO:0000313" key="2">
    <source>
        <dbReference type="EMBL" id="GMG99136.1"/>
    </source>
</evidence>
<organism evidence="2 3">
    <name type="scientific">Nepenthes gracilis</name>
    <name type="common">Slender pitcher plant</name>
    <dbReference type="NCBI Taxonomy" id="150966"/>
    <lineage>
        <taxon>Eukaryota</taxon>
        <taxon>Viridiplantae</taxon>
        <taxon>Streptophyta</taxon>
        <taxon>Embryophyta</taxon>
        <taxon>Tracheophyta</taxon>
        <taxon>Spermatophyta</taxon>
        <taxon>Magnoliopsida</taxon>
        <taxon>eudicotyledons</taxon>
        <taxon>Gunneridae</taxon>
        <taxon>Pentapetalae</taxon>
        <taxon>Caryophyllales</taxon>
        <taxon>Nepenthaceae</taxon>
        <taxon>Nepenthes</taxon>
    </lineage>
</organism>
<proteinExistence type="predicted"/>
<dbReference type="SUPFAM" id="SSF53098">
    <property type="entry name" value="Ribonuclease H-like"/>
    <property type="match status" value="1"/>
</dbReference>
<name>A0AAD3P7R3_NEPGR</name>
<dbReference type="InterPro" id="IPR012337">
    <property type="entry name" value="RNaseH-like_sf"/>
</dbReference>
<comment type="caution">
    <text evidence="2">The sequence shown here is derived from an EMBL/GenBank/DDBJ whole genome shotgun (WGS) entry which is preliminary data.</text>
</comment>
<reference evidence="2" key="1">
    <citation type="submission" date="2023-05" db="EMBL/GenBank/DDBJ databases">
        <title>Nepenthes gracilis genome sequencing.</title>
        <authorList>
            <person name="Fukushima K."/>
        </authorList>
    </citation>
    <scope>NUCLEOTIDE SEQUENCE</scope>
    <source>
        <strain evidence="2">SING2019-196</strain>
    </source>
</reference>
<dbReference type="PANTHER" id="PTHR48475">
    <property type="entry name" value="RIBONUCLEASE H"/>
    <property type="match status" value="1"/>
</dbReference>
<dbReference type="Proteomes" id="UP001279734">
    <property type="component" value="Unassembled WGS sequence"/>
</dbReference>
<accession>A0AAD3P7R3</accession>
<dbReference type="GO" id="GO:0003676">
    <property type="term" value="F:nucleic acid binding"/>
    <property type="evidence" value="ECO:0007669"/>
    <property type="project" value="InterPro"/>
</dbReference>
<gene>
    <name evidence="2" type="ORF">Nepgr_000976</name>
</gene>
<feature type="compositionally biased region" description="Polar residues" evidence="1">
    <location>
        <begin position="176"/>
        <end position="185"/>
    </location>
</feature>
<dbReference type="Gene3D" id="3.30.420.10">
    <property type="entry name" value="Ribonuclease H-like superfamily/Ribonuclease H"/>
    <property type="match status" value="1"/>
</dbReference>
<dbReference type="AlphaFoldDB" id="A0AAD3P7R3"/>
<protein>
    <recommendedName>
        <fullName evidence="4">Integrase catalytic domain-containing protein</fullName>
    </recommendedName>
</protein>
<dbReference type="PANTHER" id="PTHR48475:SF2">
    <property type="entry name" value="RIBONUCLEASE H"/>
    <property type="match status" value="1"/>
</dbReference>
<evidence type="ECO:0000313" key="3">
    <source>
        <dbReference type="Proteomes" id="UP001279734"/>
    </source>
</evidence>
<sequence length="280" mass="30459">MLHQVLHQPWRQAGPHFGGIPQANGQVEVTNRTLFHRLKTKLEDAGGSWADEFPSVLRFYRTTPKEPTRKTPFSLCYGTEAVISVSIGLPSLRVESFDSLTNSQKLKEHLDLLEEARDVARETWSYKASRPQASWPAAISSPLIGKGLSSSPPSCEMEPTNSEARMKNWFRERGTPPTSNDTSSLVPPPPTLSEECRKTDAACTWALVLATSEPSKRPGLDQSLSNDLGLRNSSKWFEGEESLVGSVDGAGIPSAGGLSEQTNVVAASNGRIPILVASFT</sequence>
<evidence type="ECO:0000256" key="1">
    <source>
        <dbReference type="SAM" id="MobiDB-lite"/>
    </source>
</evidence>
<feature type="region of interest" description="Disordered" evidence="1">
    <location>
        <begin position="171"/>
        <end position="194"/>
    </location>
</feature>
<dbReference type="InterPro" id="IPR036397">
    <property type="entry name" value="RNaseH_sf"/>
</dbReference>
<evidence type="ECO:0008006" key="4">
    <source>
        <dbReference type="Google" id="ProtNLM"/>
    </source>
</evidence>
<dbReference type="EMBL" id="BSYO01000001">
    <property type="protein sequence ID" value="GMG99136.1"/>
    <property type="molecule type" value="Genomic_DNA"/>
</dbReference>
<keyword evidence="3" id="KW-1185">Reference proteome</keyword>